<dbReference type="WBParaSite" id="PgR008_g084_t01">
    <property type="protein sequence ID" value="PgR008_g084_t01"/>
    <property type="gene ID" value="PgR008_g084"/>
</dbReference>
<reference evidence="2" key="1">
    <citation type="submission" date="2022-11" db="UniProtKB">
        <authorList>
            <consortium name="WormBaseParasite"/>
        </authorList>
    </citation>
    <scope>IDENTIFICATION</scope>
</reference>
<organism evidence="1 2">
    <name type="scientific">Parascaris univalens</name>
    <name type="common">Nematode worm</name>
    <dbReference type="NCBI Taxonomy" id="6257"/>
    <lineage>
        <taxon>Eukaryota</taxon>
        <taxon>Metazoa</taxon>
        <taxon>Ecdysozoa</taxon>
        <taxon>Nematoda</taxon>
        <taxon>Chromadorea</taxon>
        <taxon>Rhabditida</taxon>
        <taxon>Spirurina</taxon>
        <taxon>Ascaridomorpha</taxon>
        <taxon>Ascaridoidea</taxon>
        <taxon>Ascarididae</taxon>
        <taxon>Parascaris</taxon>
    </lineage>
</organism>
<dbReference type="Proteomes" id="UP000887569">
    <property type="component" value="Unplaced"/>
</dbReference>
<evidence type="ECO:0000313" key="1">
    <source>
        <dbReference type="Proteomes" id="UP000887569"/>
    </source>
</evidence>
<keyword evidence="1" id="KW-1185">Reference proteome</keyword>
<protein>
    <submittedName>
        <fullName evidence="2">Uncharacterized protein</fullName>
    </submittedName>
</protein>
<sequence>MNSIRNVVYLITAADSNCSNNALQLFAAENIHHKMFEEKIFSMHESYRV</sequence>
<dbReference type="AlphaFoldDB" id="A0A915AKY4"/>
<name>A0A915AKY4_PARUN</name>
<proteinExistence type="predicted"/>
<evidence type="ECO:0000313" key="2">
    <source>
        <dbReference type="WBParaSite" id="PgR008_g084_t01"/>
    </source>
</evidence>
<accession>A0A915AKY4</accession>